<organism evidence="7 8">
    <name type="scientific">Planctopirus hydrillae</name>
    <dbReference type="NCBI Taxonomy" id="1841610"/>
    <lineage>
        <taxon>Bacteria</taxon>
        <taxon>Pseudomonadati</taxon>
        <taxon>Planctomycetota</taxon>
        <taxon>Planctomycetia</taxon>
        <taxon>Planctomycetales</taxon>
        <taxon>Planctomycetaceae</taxon>
        <taxon>Planctopirus</taxon>
    </lineage>
</organism>
<dbReference type="Proteomes" id="UP000094828">
    <property type="component" value="Unassembled WGS sequence"/>
</dbReference>
<dbReference type="InterPro" id="IPR049517">
    <property type="entry name" value="ACX-like_C"/>
</dbReference>
<dbReference type="GO" id="GO:0005829">
    <property type="term" value="C:cytosol"/>
    <property type="evidence" value="ECO:0007669"/>
    <property type="project" value="TreeGrafter"/>
</dbReference>
<accession>A0A1C3ETN0</accession>
<dbReference type="InterPro" id="IPR002821">
    <property type="entry name" value="Hydantoinase_A"/>
</dbReference>
<dbReference type="PANTHER" id="PTHR11365:SF23">
    <property type="entry name" value="HYPOTHETICAL 5-OXOPROLINASE (EUROFUNG)-RELATED"/>
    <property type="match status" value="1"/>
</dbReference>
<protein>
    <recommendedName>
        <fullName evidence="9">Hydantoinase</fullName>
    </recommendedName>
</protein>
<proteinExistence type="inferred from homology"/>
<dbReference type="Pfam" id="PF19278">
    <property type="entry name" value="Hydant_A_C"/>
    <property type="match status" value="1"/>
</dbReference>
<evidence type="ECO:0000259" key="3">
    <source>
        <dbReference type="Pfam" id="PF01968"/>
    </source>
</evidence>
<name>A0A1C3ETN0_9PLAN</name>
<feature type="domain" description="Acetophenone carboxylase-like C-terminal" evidence="6">
    <location>
        <begin position="733"/>
        <end position="792"/>
    </location>
</feature>
<evidence type="ECO:0000259" key="6">
    <source>
        <dbReference type="Pfam" id="PF19278"/>
    </source>
</evidence>
<evidence type="ECO:0000259" key="5">
    <source>
        <dbReference type="Pfam" id="PF05378"/>
    </source>
</evidence>
<evidence type="ECO:0000256" key="1">
    <source>
        <dbReference type="ARBA" id="ARBA00010403"/>
    </source>
</evidence>
<dbReference type="Pfam" id="PF05378">
    <property type="entry name" value="Hydant_A_N"/>
    <property type="match status" value="1"/>
</dbReference>
<dbReference type="Pfam" id="PF01968">
    <property type="entry name" value="Hydantoinase_A"/>
    <property type="match status" value="1"/>
</dbReference>
<dbReference type="EMBL" id="LYDR01000005">
    <property type="protein sequence ID" value="ODA36687.1"/>
    <property type="molecule type" value="Genomic_DNA"/>
</dbReference>
<dbReference type="PANTHER" id="PTHR11365">
    <property type="entry name" value="5-OXOPROLINASE RELATED"/>
    <property type="match status" value="1"/>
</dbReference>
<dbReference type="GO" id="GO:0017168">
    <property type="term" value="F:5-oxoprolinase (ATP-hydrolyzing) activity"/>
    <property type="evidence" value="ECO:0007669"/>
    <property type="project" value="TreeGrafter"/>
</dbReference>
<evidence type="ECO:0000313" key="7">
    <source>
        <dbReference type="EMBL" id="ODA36687.1"/>
    </source>
</evidence>
<dbReference type="STRING" id="1841610.A6X21_15695"/>
<evidence type="ECO:0000313" key="8">
    <source>
        <dbReference type="Proteomes" id="UP000094828"/>
    </source>
</evidence>
<dbReference type="RefSeq" id="WP_068845364.1">
    <property type="nucleotide sequence ID" value="NZ_LYDR01000005.1"/>
</dbReference>
<dbReference type="InterPro" id="IPR008040">
    <property type="entry name" value="Hydant_A_N"/>
</dbReference>
<feature type="domain" description="Hydantoinase B/oxoprolinase" evidence="4">
    <location>
        <begin position="844"/>
        <end position="1380"/>
    </location>
</feature>
<evidence type="ECO:0000259" key="4">
    <source>
        <dbReference type="Pfam" id="PF02538"/>
    </source>
</evidence>
<feature type="compositionally biased region" description="Polar residues" evidence="2">
    <location>
        <begin position="811"/>
        <end position="827"/>
    </location>
</feature>
<feature type="domain" description="Hydantoinase A/oxoprolinase" evidence="3">
    <location>
        <begin position="300"/>
        <end position="592"/>
    </location>
</feature>
<feature type="domain" description="Hydantoinase/oxoprolinase N-terminal" evidence="5">
    <location>
        <begin position="132"/>
        <end position="280"/>
    </location>
</feature>
<evidence type="ECO:0000256" key="2">
    <source>
        <dbReference type="SAM" id="MobiDB-lite"/>
    </source>
</evidence>
<gene>
    <name evidence="7" type="ORF">A6X21_15695</name>
</gene>
<evidence type="ECO:0008006" key="9">
    <source>
        <dbReference type="Google" id="ProtNLM"/>
    </source>
</evidence>
<keyword evidence="8" id="KW-1185">Reference proteome</keyword>
<dbReference type="GO" id="GO:0006749">
    <property type="term" value="P:glutathione metabolic process"/>
    <property type="evidence" value="ECO:0007669"/>
    <property type="project" value="TreeGrafter"/>
</dbReference>
<comment type="similarity">
    <text evidence="1">Belongs to the oxoprolinase family.</text>
</comment>
<dbReference type="Pfam" id="PF02538">
    <property type="entry name" value="Hydantoinase_B"/>
    <property type="match status" value="1"/>
</dbReference>
<dbReference type="InterPro" id="IPR045079">
    <property type="entry name" value="Oxoprolinase-like"/>
</dbReference>
<feature type="region of interest" description="Disordered" evidence="2">
    <location>
        <begin position="807"/>
        <end position="839"/>
    </location>
</feature>
<sequence>MTAVHQTNRKWRFWIDVGGTFSDLLALSPEGHPALLKTLSSGRIKGVCQRGHPELFQWDDASLGQFPADFFTGYECLWGNHSGEQVRSKIIRHEQIRFPEPLSEGHATFFARFTIQPQDSSILAVIPGEGTLYELTSHEEAAFCGIRQILRLPLSQPLPEIDLSLGTTRGTNALLTRNGAKTALLTTRGLGDLPRIGSQERPHLFALQIEKPAQLFCQVVEIDERISAAGEILVQPDAQQIREQLHQLLQQGIQSIAISFLHAWKYPQHEQQVAQLAKEAGFIEICTSHQTAPFPKLIPRTETTVLNAYLTPVLRSYLNSLSRGLDQTSSPQSRQVRLMTSSGTLVSAHNFRGSDSVLSGPAGGVVGFARAAEAAGYSKAIGIDMGGTSTDVAIYAGEFLREFEGVKAGVKLIGDRLAIETVAAGGGSVCDLVGRQLVVGPQSAGASPGPACYGQGGPLTITDCNLWLGRIDTSRFPFSLDRQATRQRLHEMLLKLQSVMNFEQAGMKPIASIEELAAGFLEIANATMARAIRKISIEKGQIPEDYLLVAFGGAAPQHACGIARLLNIQRVLIHPLAALLCAYGLSQANVTRRGERPIYQRLQDSSSGGQATEETLKNLLKLAGELETDLRQQIEQEQLPNLALKPLRLDVALRYAGAESVLEIRLPDDLKNLSISDLANQFRRLHRSRYGYDRPAAQLELVALRGELSATREPISFHADVLKTHEVSHTAFNKSKSPMTQRGGAQSLWVAGNWQQADCFPREQLGTDDVITGPALITDTTTTTFIDIGYEARRLPGGELLISKPEKTAEASLNSPSQPQLKNSSAAKLNEKTPENSPVEEISPVEIEVFHQRLASIADEMGIKLQQTAISTNVKERLDYSCAIFTRLGELVVNAPHVPVHLGAMSESVKAILKAHPNMEPGDVFLTNDPFAGGSHLPDLTVISPVFVSTLTANNKPYLAGFVANRAHHAEIGGIVPGSMPPFSKCLAEEGVLLSNLRIVHGGVLDEAGLMARWKAPPYPSRMPEQNLADLQAQIAANTRGAQLVADFVQEQSIAHFELCLHQLQQIASTMIRQLLGKLPPGEYPLIDHLDDGSPIQLTCRIFKSDSSSNQKANSPVCQLDFTGTGPVLKSNLNANRAIVTASVMYTLRSLVEWYHPDQAHTHFPLNSGVLEPVEIVLPECLLNPPAQHDPKLAAAVVGGNVETSQRLVDVLLGVFGVAAASQGTMNNLTFGNDRFGYYETICGGTGATSRGPGADAIHSHMTNTRLTDPEILEQRYPLRVKSFSIRQGSGGAGQYRGGHGVTRQLEFLEPLSVSILSERRGRFRPYGVAGGEPGQPGQNLLTRTQTGETIDLGGKATLQVETGDLLTIHTPGGGGWGSPDASA</sequence>
<comment type="caution">
    <text evidence="7">The sequence shown here is derived from an EMBL/GenBank/DDBJ whole genome shotgun (WGS) entry which is preliminary data.</text>
</comment>
<reference evidence="7 8" key="1">
    <citation type="submission" date="2016-05" db="EMBL/GenBank/DDBJ databases">
        <title>Genomic and physiological characterization of Planctopirus sp. isolated from fresh water lake.</title>
        <authorList>
            <person name="Subhash Y."/>
            <person name="Ramana C."/>
        </authorList>
    </citation>
    <scope>NUCLEOTIDE SEQUENCE [LARGE SCALE GENOMIC DNA]</scope>
    <source>
        <strain evidence="7 8">JC280</strain>
    </source>
</reference>
<dbReference type="InterPro" id="IPR003692">
    <property type="entry name" value="Hydantoinase_B"/>
</dbReference>